<name>A0ABT4UJU9_9BACT</name>
<proteinExistence type="predicted"/>
<evidence type="ECO:0000313" key="1">
    <source>
        <dbReference type="EMBL" id="MDA3615114.1"/>
    </source>
</evidence>
<protein>
    <submittedName>
        <fullName evidence="1">DUF4403 family protein</fullName>
    </submittedName>
</protein>
<organism evidence="1 2">
    <name type="scientific">Polluticaenibacter yanchengensis</name>
    <dbReference type="NCBI Taxonomy" id="3014562"/>
    <lineage>
        <taxon>Bacteria</taxon>
        <taxon>Pseudomonadati</taxon>
        <taxon>Bacteroidota</taxon>
        <taxon>Chitinophagia</taxon>
        <taxon>Chitinophagales</taxon>
        <taxon>Chitinophagaceae</taxon>
        <taxon>Polluticaenibacter</taxon>
    </lineage>
</organism>
<accession>A0ABT4UJU9</accession>
<dbReference type="InterPro" id="IPR025515">
    <property type="entry name" value="DUF4403"/>
</dbReference>
<comment type="caution">
    <text evidence="1">The sequence shown here is derived from an EMBL/GenBank/DDBJ whole genome shotgun (WGS) entry which is preliminary data.</text>
</comment>
<dbReference type="EMBL" id="JAQGEF010000010">
    <property type="protein sequence ID" value="MDA3615114.1"/>
    <property type="molecule type" value="Genomic_DNA"/>
</dbReference>
<dbReference type="Proteomes" id="UP001210231">
    <property type="component" value="Unassembled WGS sequence"/>
</dbReference>
<evidence type="ECO:0000313" key="2">
    <source>
        <dbReference type="Proteomes" id="UP001210231"/>
    </source>
</evidence>
<dbReference type="RefSeq" id="WP_407031438.1">
    <property type="nucleotide sequence ID" value="NZ_JAQGEF010000010.1"/>
</dbReference>
<reference evidence="1 2" key="1">
    <citation type="submission" date="2022-12" db="EMBL/GenBank/DDBJ databases">
        <title>Chitinophagaceae gen. sp. nov., a new member of the family Chitinophagaceae, isolated from soil in a chemical factory.</title>
        <authorList>
            <person name="Ke Z."/>
        </authorList>
    </citation>
    <scope>NUCLEOTIDE SEQUENCE [LARGE SCALE GENOMIC DNA]</scope>
    <source>
        <strain evidence="1 2">LY-5</strain>
    </source>
</reference>
<keyword evidence="2" id="KW-1185">Reference proteome</keyword>
<dbReference type="Pfam" id="PF14356">
    <property type="entry name" value="DUF4403"/>
    <property type="match status" value="1"/>
</dbReference>
<sequence length="485" mass="54972">MNRVKLFVTLALSLLFLQKTNGQDVNIGTQKIDTLSQKVVIENPYPDSDIDLPIRINLKPIYKWAEKIVDTLYTSANYPNGWVEKGCDTRYQYRFVRGPFNFKAVNNTLNISFIGTYGVRGSTRLCTGIGNSGWTKACTCGFGTEAPRKIQAGFTIQFSLKPDYSLVLTVKQQEPKALDKCSVCFFGVDITQDVINSLRDELNVSINDMQKQLQSFSLKQYIQTVWDTLQAPYYMENMGYVTINPKQIRISQTYLHNDSLFVSLGLTAKPELQQELQPFTKRILPNLTDFSQRSGFKLFIAQLLPYTLMNTLANQQAAAKEFTIGKGLLKKTIRIDSLKFQGGMEGQVLMKVFVSRAARGVFYLVGKPTFDKANKTFYLDSVDYHLDSKQFLLRSASWIMDDMIVRKLKEYTTFSLAGELNELYKTAGAQLNRNIYPGINSKGYLRAIEINELVASNKGIFIAGMANGKFWIDVDAENLIKKFTQ</sequence>
<gene>
    <name evidence="1" type="ORF">O3P16_09870</name>
</gene>